<organism evidence="3 4">
    <name type="scientific">Plantactinospora alkalitolerans</name>
    <dbReference type="NCBI Taxonomy" id="2789879"/>
    <lineage>
        <taxon>Bacteria</taxon>
        <taxon>Bacillati</taxon>
        <taxon>Actinomycetota</taxon>
        <taxon>Actinomycetes</taxon>
        <taxon>Micromonosporales</taxon>
        <taxon>Micromonosporaceae</taxon>
        <taxon>Plantactinospora</taxon>
    </lineage>
</organism>
<dbReference type="SMART" id="SM00460">
    <property type="entry name" value="TGc"/>
    <property type="match status" value="1"/>
</dbReference>
<gene>
    <name evidence="3" type="ORF">I0C86_25075</name>
</gene>
<dbReference type="InterPro" id="IPR038765">
    <property type="entry name" value="Papain-like_cys_pep_sf"/>
</dbReference>
<dbReference type="EMBL" id="JADPUN010000224">
    <property type="protein sequence ID" value="MBF9132197.1"/>
    <property type="molecule type" value="Genomic_DNA"/>
</dbReference>
<reference evidence="3 4" key="1">
    <citation type="submission" date="2020-11" db="EMBL/GenBank/DDBJ databases">
        <title>A novel isolate from a Black sea contaminated sediment with potential to produce alkanes: Plantactinospora alkalitolerans sp. nov.</title>
        <authorList>
            <person name="Carro L."/>
            <person name="Veyisoglu A."/>
            <person name="Guven K."/>
            <person name="Schumann P."/>
            <person name="Klenk H.-P."/>
            <person name="Sahin N."/>
        </authorList>
    </citation>
    <scope>NUCLEOTIDE SEQUENCE [LARGE SCALE GENOMIC DNA]</scope>
    <source>
        <strain evidence="3 4">S1510</strain>
    </source>
</reference>
<feature type="region of interest" description="Disordered" evidence="1">
    <location>
        <begin position="1"/>
        <end position="35"/>
    </location>
</feature>
<comment type="caution">
    <text evidence="3">The sequence shown here is derived from an EMBL/GenBank/DDBJ whole genome shotgun (WGS) entry which is preliminary data.</text>
</comment>
<evidence type="ECO:0000259" key="2">
    <source>
        <dbReference type="SMART" id="SM00460"/>
    </source>
</evidence>
<accession>A0ABS0H156</accession>
<evidence type="ECO:0000256" key="1">
    <source>
        <dbReference type="SAM" id="MobiDB-lite"/>
    </source>
</evidence>
<dbReference type="Gene3D" id="3.10.620.30">
    <property type="match status" value="1"/>
</dbReference>
<keyword evidence="4" id="KW-1185">Reference proteome</keyword>
<evidence type="ECO:0000313" key="4">
    <source>
        <dbReference type="Proteomes" id="UP000638560"/>
    </source>
</evidence>
<proteinExistence type="predicted"/>
<name>A0ABS0H156_9ACTN</name>
<dbReference type="Proteomes" id="UP000638560">
    <property type="component" value="Unassembled WGS sequence"/>
</dbReference>
<sequence length="332" mass="36103">MRSPMGTGGVTGLDARTDPNMTPDRPPPLDGSGGPAFQAAAADLVDAARRIPDQLRTFSFPAAGALRYALTPDLLAFLAGLGLPHRRHGTELLFERLDLISATVALRLPSPDYLAMRRWRRSLERCASGSPATYEVKMVTRCACAGERCRGDHEFHPRVRSLAENVGRTPHGPTALLRQRVHHSPVEVPDALRAVFARMAGVRHHLLPPTLWKDLAFVDRAGLADCELAARYLCAAAQRAGVPARTSFGLLLATPYSVPHTWLELELHDRWVPFDPLLLASLVPWGIARPGEWSPTGSLTAGTLRICARNTPLVERPPAGLGLSFPTRQVGD</sequence>
<feature type="compositionally biased region" description="Gly residues" evidence="1">
    <location>
        <begin position="1"/>
        <end position="11"/>
    </location>
</feature>
<evidence type="ECO:0000313" key="3">
    <source>
        <dbReference type="EMBL" id="MBF9132197.1"/>
    </source>
</evidence>
<protein>
    <submittedName>
        <fullName evidence="3">Transglutaminase domain-containing protein</fullName>
    </submittedName>
</protein>
<dbReference type="InterPro" id="IPR002931">
    <property type="entry name" value="Transglutaminase-like"/>
</dbReference>
<dbReference type="SUPFAM" id="SSF54001">
    <property type="entry name" value="Cysteine proteinases"/>
    <property type="match status" value="1"/>
</dbReference>
<dbReference type="Pfam" id="PF01841">
    <property type="entry name" value="Transglut_core"/>
    <property type="match status" value="1"/>
</dbReference>
<feature type="domain" description="Transglutaminase-like" evidence="2">
    <location>
        <begin position="218"/>
        <end position="278"/>
    </location>
</feature>
<dbReference type="RefSeq" id="WP_196203734.1">
    <property type="nucleotide sequence ID" value="NZ_JADPUN010000224.1"/>
</dbReference>